<dbReference type="KEGG" id="geo:Geob_1231"/>
<dbReference type="HOGENOM" id="CLU_000445_69_17_7"/>
<dbReference type="PANTHER" id="PTHR44520">
    <property type="entry name" value="RESPONSE REGULATOR RCP1-RELATED"/>
    <property type="match status" value="1"/>
</dbReference>
<keyword evidence="4" id="KW-1185">Reference proteome</keyword>
<dbReference type="AlphaFoldDB" id="B9M3U8"/>
<protein>
    <submittedName>
        <fullName evidence="3">Response regulator, putative</fullName>
    </submittedName>
</protein>
<dbReference type="EMBL" id="CP001390">
    <property type="protein sequence ID" value="ACM19591.1"/>
    <property type="molecule type" value="Genomic_DNA"/>
</dbReference>
<dbReference type="RefSeq" id="WP_012646320.1">
    <property type="nucleotide sequence ID" value="NC_011979.1"/>
</dbReference>
<dbReference type="Gene3D" id="3.40.50.2300">
    <property type="match status" value="1"/>
</dbReference>
<feature type="modified residue" description="4-aspartylphosphate" evidence="1">
    <location>
        <position position="64"/>
    </location>
</feature>
<dbReference type="PROSITE" id="PS50110">
    <property type="entry name" value="RESPONSE_REGULATORY"/>
    <property type="match status" value="1"/>
</dbReference>
<sequence>MKRILLVEDNPDDEALTLRALQKVALNDEIVIARDGVEALDIAFGRGEYGNGNGSSKPRLILLDLKLPKVDGLEVLRQLRANSETRTIPIVVFTSSSEELDILHSYCLGANSYIRKPVEFSQFCDALRQISGYWLSLCQLPPQIDCQR</sequence>
<evidence type="ECO:0000259" key="2">
    <source>
        <dbReference type="PROSITE" id="PS50110"/>
    </source>
</evidence>
<dbReference type="PANTHER" id="PTHR44520:SF1">
    <property type="entry name" value="TWO-COMPONENT SYSTEM REGULATORY PROTEIN"/>
    <property type="match status" value="1"/>
</dbReference>
<dbReference type="Pfam" id="PF00072">
    <property type="entry name" value="Response_reg"/>
    <property type="match status" value="1"/>
</dbReference>
<keyword evidence="1" id="KW-0597">Phosphoprotein</keyword>
<feature type="domain" description="Response regulatory" evidence="2">
    <location>
        <begin position="3"/>
        <end position="131"/>
    </location>
</feature>
<dbReference type="SUPFAM" id="SSF52172">
    <property type="entry name" value="CheY-like"/>
    <property type="match status" value="1"/>
</dbReference>
<dbReference type="GO" id="GO:0000160">
    <property type="term" value="P:phosphorelay signal transduction system"/>
    <property type="evidence" value="ECO:0007669"/>
    <property type="project" value="InterPro"/>
</dbReference>
<reference evidence="3 4" key="1">
    <citation type="submission" date="2009-01" db="EMBL/GenBank/DDBJ databases">
        <title>Complete sequence of Geobacter sp. FRC-32.</title>
        <authorList>
            <consortium name="US DOE Joint Genome Institute"/>
            <person name="Lucas S."/>
            <person name="Copeland A."/>
            <person name="Lapidus A."/>
            <person name="Glavina del Rio T."/>
            <person name="Dalin E."/>
            <person name="Tice H."/>
            <person name="Bruce D."/>
            <person name="Goodwin L."/>
            <person name="Pitluck S."/>
            <person name="Saunders E."/>
            <person name="Brettin T."/>
            <person name="Detter J.C."/>
            <person name="Han C."/>
            <person name="Larimer F."/>
            <person name="Land M."/>
            <person name="Hauser L."/>
            <person name="Kyrpides N."/>
            <person name="Ovchinnikova G."/>
            <person name="Kostka J."/>
            <person name="Richardson P."/>
        </authorList>
    </citation>
    <scope>NUCLEOTIDE SEQUENCE [LARGE SCALE GENOMIC DNA]</scope>
    <source>
        <strain evidence="4">DSM 22248 / JCM 15807 / FRC-32</strain>
    </source>
</reference>
<dbReference type="InterPro" id="IPR011006">
    <property type="entry name" value="CheY-like_superfamily"/>
</dbReference>
<proteinExistence type="predicted"/>
<dbReference type="eggNOG" id="COG0745">
    <property type="taxonomic scope" value="Bacteria"/>
</dbReference>
<organism evidence="3 4">
    <name type="scientific">Geotalea daltonii (strain DSM 22248 / JCM 15807 / FRC-32)</name>
    <name type="common">Geobacter daltonii</name>
    <dbReference type="NCBI Taxonomy" id="316067"/>
    <lineage>
        <taxon>Bacteria</taxon>
        <taxon>Pseudomonadati</taxon>
        <taxon>Thermodesulfobacteriota</taxon>
        <taxon>Desulfuromonadia</taxon>
        <taxon>Geobacterales</taxon>
        <taxon>Geobacteraceae</taxon>
        <taxon>Geotalea</taxon>
    </lineage>
</organism>
<dbReference type="SMART" id="SM00448">
    <property type="entry name" value="REC"/>
    <property type="match status" value="1"/>
</dbReference>
<dbReference type="InterPro" id="IPR052893">
    <property type="entry name" value="TCS_response_regulator"/>
</dbReference>
<dbReference type="Proteomes" id="UP000007721">
    <property type="component" value="Chromosome"/>
</dbReference>
<dbReference type="InterPro" id="IPR001789">
    <property type="entry name" value="Sig_transdc_resp-reg_receiver"/>
</dbReference>
<evidence type="ECO:0000313" key="3">
    <source>
        <dbReference type="EMBL" id="ACM19591.1"/>
    </source>
</evidence>
<dbReference type="CDD" id="cd17557">
    <property type="entry name" value="REC_Rcp-like"/>
    <property type="match status" value="1"/>
</dbReference>
<accession>B9M3U8</accession>
<gene>
    <name evidence="3" type="ordered locus">Geob_1231</name>
</gene>
<evidence type="ECO:0000313" key="4">
    <source>
        <dbReference type="Proteomes" id="UP000007721"/>
    </source>
</evidence>
<name>B9M3U8_GEODF</name>
<dbReference type="STRING" id="316067.Geob_1231"/>
<evidence type="ECO:0000256" key="1">
    <source>
        <dbReference type="PROSITE-ProRule" id="PRU00169"/>
    </source>
</evidence>